<sequence length="102" mass="11028">MEKLQDVQLGPCPDSRFLRPQRVHFTQVCVCGPGLGRQERPGIRLGLGRDREEGPGHSPGETGIGIRTVGVIGIRTVGVIGIRTVGEIGDRDMDCGSYRDTD</sequence>
<gene>
    <name evidence="2" type="ORF">chiPu_0021836</name>
</gene>
<dbReference type="Proteomes" id="UP000287033">
    <property type="component" value="Unassembled WGS sequence"/>
</dbReference>
<dbReference type="OrthoDB" id="10249920at2759"/>
<evidence type="ECO:0000256" key="1">
    <source>
        <dbReference type="SAM" id="MobiDB-lite"/>
    </source>
</evidence>
<dbReference type="EMBL" id="BEZZ01004964">
    <property type="protein sequence ID" value="GCC19548.1"/>
    <property type="molecule type" value="Genomic_DNA"/>
</dbReference>
<proteinExistence type="predicted"/>
<feature type="region of interest" description="Disordered" evidence="1">
    <location>
        <begin position="41"/>
        <end position="64"/>
    </location>
</feature>
<name>A0A401RN44_CHIPU</name>
<accession>A0A401RN44</accession>
<evidence type="ECO:0000313" key="2">
    <source>
        <dbReference type="EMBL" id="GCC19548.1"/>
    </source>
</evidence>
<evidence type="ECO:0000313" key="3">
    <source>
        <dbReference type="Proteomes" id="UP000287033"/>
    </source>
</evidence>
<organism evidence="2 3">
    <name type="scientific">Chiloscyllium punctatum</name>
    <name type="common">Brownbanded bambooshark</name>
    <name type="synonym">Hemiscyllium punctatum</name>
    <dbReference type="NCBI Taxonomy" id="137246"/>
    <lineage>
        <taxon>Eukaryota</taxon>
        <taxon>Metazoa</taxon>
        <taxon>Chordata</taxon>
        <taxon>Craniata</taxon>
        <taxon>Vertebrata</taxon>
        <taxon>Chondrichthyes</taxon>
        <taxon>Elasmobranchii</taxon>
        <taxon>Galeomorphii</taxon>
        <taxon>Galeoidea</taxon>
        <taxon>Orectolobiformes</taxon>
        <taxon>Hemiscylliidae</taxon>
        <taxon>Chiloscyllium</taxon>
    </lineage>
</organism>
<reference evidence="2 3" key="1">
    <citation type="journal article" date="2018" name="Nat. Ecol. Evol.">
        <title>Shark genomes provide insights into elasmobranch evolution and the origin of vertebrates.</title>
        <authorList>
            <person name="Hara Y"/>
            <person name="Yamaguchi K"/>
            <person name="Onimaru K"/>
            <person name="Kadota M"/>
            <person name="Koyanagi M"/>
            <person name="Keeley SD"/>
            <person name="Tatsumi K"/>
            <person name="Tanaka K"/>
            <person name="Motone F"/>
            <person name="Kageyama Y"/>
            <person name="Nozu R"/>
            <person name="Adachi N"/>
            <person name="Nishimura O"/>
            <person name="Nakagawa R"/>
            <person name="Tanegashima C"/>
            <person name="Kiyatake I"/>
            <person name="Matsumoto R"/>
            <person name="Murakumo K"/>
            <person name="Nishida K"/>
            <person name="Terakita A"/>
            <person name="Kuratani S"/>
            <person name="Sato K"/>
            <person name="Hyodo S Kuraku.S."/>
        </authorList>
    </citation>
    <scope>NUCLEOTIDE SEQUENCE [LARGE SCALE GENOMIC DNA]</scope>
</reference>
<dbReference type="AlphaFoldDB" id="A0A401RN44"/>
<feature type="compositionally biased region" description="Basic and acidic residues" evidence="1">
    <location>
        <begin position="41"/>
        <end position="55"/>
    </location>
</feature>
<protein>
    <submittedName>
        <fullName evidence="2">Uncharacterized protein</fullName>
    </submittedName>
</protein>
<comment type="caution">
    <text evidence="2">The sequence shown here is derived from an EMBL/GenBank/DDBJ whole genome shotgun (WGS) entry which is preliminary data.</text>
</comment>
<keyword evidence="3" id="KW-1185">Reference proteome</keyword>
<feature type="non-terminal residue" evidence="2">
    <location>
        <position position="102"/>
    </location>
</feature>